<sequence>MRFLPTRSAAPAESPTAFKTRRQRASRQRGGEKQEGGLVESSFFRVGARRAARQADFCGTASSGAALLSRPRWRASEQNRVMRDAGWERRQVESVDDRLRGPFRLGALRTTAWPIPLHHLLSSLLIGVIRRSTRKHRCCDDRSGHIKHSHRAHREGKEKPNYAQSPIARSPRHYAGIRAYARAPDGFGFDGPVPLSSFDVASPAPIRRFASWGNGKGERTQGRSAEQAIEIEIQKEMEIKTRRNDKWDDFSSAIAATFGATQLASGFTIFISVRSTQGSAERFSGGGSSRRTCDRLADPSIGANCSTAGPFSRGVAAALIDVSGAFIDCRSCCGQPSAVGARRSSSHTVPICAAGWAPSGSPRPALGGMP</sequence>
<reference evidence="3" key="1">
    <citation type="submission" date="2022-11" db="UniProtKB">
        <authorList>
            <consortium name="WormBaseParasite"/>
        </authorList>
    </citation>
    <scope>IDENTIFICATION</scope>
</reference>
<accession>A0A914WJH9</accession>
<feature type="compositionally biased region" description="Basic residues" evidence="1">
    <location>
        <begin position="145"/>
        <end position="154"/>
    </location>
</feature>
<protein>
    <submittedName>
        <fullName evidence="3">Uncharacterized protein</fullName>
    </submittedName>
</protein>
<evidence type="ECO:0000313" key="2">
    <source>
        <dbReference type="Proteomes" id="UP000887566"/>
    </source>
</evidence>
<dbReference type="WBParaSite" id="PSAMB.scaffold42size100754.g961.t1">
    <property type="protein sequence ID" value="PSAMB.scaffold42size100754.g961.t1"/>
    <property type="gene ID" value="PSAMB.scaffold42size100754.g961"/>
</dbReference>
<evidence type="ECO:0000256" key="1">
    <source>
        <dbReference type="SAM" id="MobiDB-lite"/>
    </source>
</evidence>
<keyword evidence="2" id="KW-1185">Reference proteome</keyword>
<organism evidence="2 3">
    <name type="scientific">Plectus sambesii</name>
    <dbReference type="NCBI Taxonomy" id="2011161"/>
    <lineage>
        <taxon>Eukaryota</taxon>
        <taxon>Metazoa</taxon>
        <taxon>Ecdysozoa</taxon>
        <taxon>Nematoda</taxon>
        <taxon>Chromadorea</taxon>
        <taxon>Plectida</taxon>
        <taxon>Plectina</taxon>
        <taxon>Plectoidea</taxon>
        <taxon>Plectidae</taxon>
        <taxon>Plectus</taxon>
    </lineage>
</organism>
<dbReference type="AlphaFoldDB" id="A0A914WJH9"/>
<name>A0A914WJH9_9BILA</name>
<proteinExistence type="predicted"/>
<dbReference type="Proteomes" id="UP000887566">
    <property type="component" value="Unplaced"/>
</dbReference>
<feature type="region of interest" description="Disordered" evidence="1">
    <location>
        <begin position="139"/>
        <end position="165"/>
    </location>
</feature>
<evidence type="ECO:0000313" key="3">
    <source>
        <dbReference type="WBParaSite" id="PSAMB.scaffold42size100754.g961.t1"/>
    </source>
</evidence>
<feature type="region of interest" description="Disordered" evidence="1">
    <location>
        <begin position="1"/>
        <end position="36"/>
    </location>
</feature>